<dbReference type="STRING" id="451379.A0A0N5APX9"/>
<evidence type="ECO:0000313" key="4">
    <source>
        <dbReference type="WBParaSite" id="SMUV_0000672201-mRNA-1"/>
    </source>
</evidence>
<dbReference type="WBParaSite" id="SMUV_0000672201-mRNA-1">
    <property type="protein sequence ID" value="SMUV_0000672201-mRNA-1"/>
    <property type="gene ID" value="SMUV_0000672201"/>
</dbReference>
<keyword evidence="3" id="KW-1185">Reference proteome</keyword>
<dbReference type="AlphaFoldDB" id="A0A0N5APX9"/>
<dbReference type="InterPro" id="IPR003677">
    <property type="entry name" value="ANIS5_cation-bd"/>
</dbReference>
<organism evidence="3 4">
    <name type="scientific">Syphacia muris</name>
    <dbReference type="NCBI Taxonomy" id="451379"/>
    <lineage>
        <taxon>Eukaryota</taxon>
        <taxon>Metazoa</taxon>
        <taxon>Ecdysozoa</taxon>
        <taxon>Nematoda</taxon>
        <taxon>Chromadorea</taxon>
        <taxon>Rhabditida</taxon>
        <taxon>Spirurina</taxon>
        <taxon>Oxyuridomorpha</taxon>
        <taxon>Oxyuroidea</taxon>
        <taxon>Oxyuridae</taxon>
        <taxon>Syphacia</taxon>
    </lineage>
</organism>
<feature type="domain" description="SXP/RAL-2 family protein Ani s 5-like cation-binding" evidence="2">
    <location>
        <begin position="165"/>
        <end position="267"/>
    </location>
</feature>
<keyword evidence="1" id="KW-0732">Signal</keyword>
<dbReference type="Proteomes" id="UP000046393">
    <property type="component" value="Unplaced"/>
</dbReference>
<dbReference type="InterPro" id="IPR052823">
    <property type="entry name" value="SXP/RAL-2_related"/>
</dbReference>
<dbReference type="PANTHER" id="PTHR21593">
    <property type="entry name" value="PRION-LIKE- Q/N-RICH -DOMAIN-BEARING PROTEIN PROTEIN"/>
    <property type="match status" value="1"/>
</dbReference>
<name>A0A0N5APX9_9BILA</name>
<protein>
    <submittedName>
        <fullName evidence="4">DUF148 domain-containing protein</fullName>
    </submittedName>
</protein>
<feature type="signal peptide" evidence="1">
    <location>
        <begin position="1"/>
        <end position="20"/>
    </location>
</feature>
<evidence type="ECO:0000256" key="1">
    <source>
        <dbReference type="SAM" id="SignalP"/>
    </source>
</evidence>
<reference evidence="4" key="1">
    <citation type="submission" date="2017-02" db="UniProtKB">
        <authorList>
            <consortium name="WormBaseParasite"/>
        </authorList>
    </citation>
    <scope>IDENTIFICATION</scope>
</reference>
<dbReference type="PANTHER" id="PTHR21593:SF36">
    <property type="entry name" value="DUF148 DOMAIN-CONTAINING PROTEIN-RELATED"/>
    <property type="match status" value="1"/>
</dbReference>
<evidence type="ECO:0000259" key="2">
    <source>
        <dbReference type="Pfam" id="PF02520"/>
    </source>
</evidence>
<feature type="chain" id="PRO_5005893332" evidence="1">
    <location>
        <begin position="21"/>
        <end position="451"/>
    </location>
</feature>
<dbReference type="Pfam" id="PF02520">
    <property type="entry name" value="ANIS5_cation-bd"/>
    <property type="match status" value="1"/>
</dbReference>
<sequence>MSIFWLILLISICCPTEVYLLEQKATTTSKPSSDTTTKSNVVLRTTTAAEIVKALSDLDYNGNDTSSEEVETANGTISMQHDFVGDGYYGGGVYGYYDAGYYTNADYYAVPQIFGPNFYEEFKPHVSFPSHYHHHHHHHYHHHKHIHQPVKAPSILSHITPGAWEELFNICRNQTLTEEEMENAILDWARRQGEAVYNKVYAMLQRKKLASTQLTNQLTNLITNTNTLMNNLANIMNDQTLTIAEKQQQIQTLLASANEDQLRLLQCAEKIVKRKLNNIPTIVGLPTQRFCNSLQPVVPLLVYGCENNKYLSMDDYFLPFCAEGKNMGRSSSYHYSGDDIGICGTNGRFWKHSHIGHFTSDTGNLVDVWLKMAETNSIALQILAPEAVELVKLAKETNYKLNDASEGLKKDDAIKRCESSALVDYVPALCTHRSSTEPFREKRGTPVSKPY</sequence>
<evidence type="ECO:0000313" key="3">
    <source>
        <dbReference type="Proteomes" id="UP000046393"/>
    </source>
</evidence>
<proteinExistence type="predicted"/>
<accession>A0A0N5APX9</accession>